<reference evidence="3 4" key="1">
    <citation type="journal article" date="2014" name="ISME J.">
        <title>Adaptation of an abundant Roseobacter RCA organism to pelagic systems revealed by genomic and transcriptomic analyses.</title>
        <authorList>
            <person name="Voget S."/>
            <person name="Wemheuer B."/>
            <person name="Brinkhoff T."/>
            <person name="Vollmers J."/>
            <person name="Dietrich S."/>
            <person name="Giebel H.A."/>
            <person name="Beardsley C."/>
            <person name="Sardemann C."/>
            <person name="Bakenhus I."/>
            <person name="Billerbeck S."/>
            <person name="Daniel R."/>
            <person name="Simon M."/>
        </authorList>
    </citation>
    <scope>NUCLEOTIDE SEQUENCE [LARGE SCALE GENOMIC DNA]</scope>
    <source>
        <strain evidence="3 4">RCA23</strain>
    </source>
</reference>
<evidence type="ECO:0000259" key="2">
    <source>
        <dbReference type="Pfam" id="PF00188"/>
    </source>
</evidence>
<gene>
    <name evidence="3" type="ORF">RCA23_c30740</name>
</gene>
<protein>
    <recommendedName>
        <fullName evidence="2">SCP domain-containing protein</fullName>
    </recommendedName>
</protein>
<feature type="domain" description="SCP" evidence="2">
    <location>
        <begin position="51"/>
        <end position="165"/>
    </location>
</feature>
<dbReference type="Gene3D" id="3.40.33.10">
    <property type="entry name" value="CAP"/>
    <property type="match status" value="1"/>
</dbReference>
<dbReference type="InterPro" id="IPR035940">
    <property type="entry name" value="CAP_sf"/>
</dbReference>
<dbReference type="PANTHER" id="PTHR31157:SF1">
    <property type="entry name" value="SCP DOMAIN-CONTAINING PROTEIN"/>
    <property type="match status" value="1"/>
</dbReference>
<dbReference type="CDD" id="cd05379">
    <property type="entry name" value="CAP_bacterial"/>
    <property type="match status" value="1"/>
</dbReference>
<feature type="signal peptide" evidence="1">
    <location>
        <begin position="1"/>
        <end position="22"/>
    </location>
</feature>
<dbReference type="SUPFAM" id="SSF55797">
    <property type="entry name" value="PR-1-like"/>
    <property type="match status" value="1"/>
</dbReference>
<dbReference type="Pfam" id="PF00188">
    <property type="entry name" value="CAP"/>
    <property type="match status" value="1"/>
</dbReference>
<organism evidence="3 4">
    <name type="scientific">Planktomarina temperata RCA23</name>
    <dbReference type="NCBI Taxonomy" id="666509"/>
    <lineage>
        <taxon>Bacteria</taxon>
        <taxon>Pseudomonadati</taxon>
        <taxon>Pseudomonadota</taxon>
        <taxon>Alphaproteobacteria</taxon>
        <taxon>Rhodobacterales</taxon>
        <taxon>Paracoccaceae</taxon>
        <taxon>Planktomarina</taxon>
    </lineage>
</organism>
<keyword evidence="1" id="KW-0732">Signal</keyword>
<dbReference type="PANTHER" id="PTHR31157">
    <property type="entry name" value="SCP DOMAIN-CONTAINING PROTEIN"/>
    <property type="match status" value="1"/>
</dbReference>
<dbReference type="InterPro" id="IPR014044">
    <property type="entry name" value="CAP_dom"/>
</dbReference>
<dbReference type="Proteomes" id="UP000028680">
    <property type="component" value="Chromosome"/>
</dbReference>
<accession>A0AAN0RLU2</accession>
<keyword evidence="4" id="KW-1185">Reference proteome</keyword>
<dbReference type="AlphaFoldDB" id="A0AAN0RLU2"/>
<dbReference type="EMBL" id="CP003984">
    <property type="protein sequence ID" value="AII88574.1"/>
    <property type="molecule type" value="Genomic_DNA"/>
</dbReference>
<evidence type="ECO:0000256" key="1">
    <source>
        <dbReference type="SAM" id="SignalP"/>
    </source>
</evidence>
<sequence>MIYRVVLAFGLLLLMGCTQNTGSNLEPGDRPLRPVYVIKASDGARIQYSILDGINSLRRAAGLQTLIFNAKLNAAAATHARDMSVQNRAWHFGSDGSSPLDRMERVGYEGTLLGENISETFESELETLAAWMETPATRTIILAPEAQEMGFSWYQEPGGKIWWTLVTGIEAQQ</sequence>
<evidence type="ECO:0000313" key="3">
    <source>
        <dbReference type="EMBL" id="AII88574.1"/>
    </source>
</evidence>
<dbReference type="PROSITE" id="PS51257">
    <property type="entry name" value="PROKAR_LIPOPROTEIN"/>
    <property type="match status" value="1"/>
</dbReference>
<evidence type="ECO:0000313" key="4">
    <source>
        <dbReference type="Proteomes" id="UP000028680"/>
    </source>
</evidence>
<feature type="chain" id="PRO_5042813238" description="SCP domain-containing protein" evidence="1">
    <location>
        <begin position="23"/>
        <end position="173"/>
    </location>
</feature>
<dbReference type="RefSeq" id="WP_044051101.1">
    <property type="nucleotide sequence ID" value="NZ_CP003984.1"/>
</dbReference>
<dbReference type="KEGG" id="ptp:RCA23_c30740"/>
<proteinExistence type="predicted"/>
<name>A0AAN0RLU2_9RHOB</name>
<dbReference type="GeneID" id="93367291"/>